<reference evidence="2" key="1">
    <citation type="submission" date="2023-01" db="EMBL/GenBank/DDBJ databases">
        <title>Genomic dissection of endemic carbapenem resistance: metallo-beta-lactamase gene dissemination through clonal, plasmid and integron transfer pathways.</title>
        <authorList>
            <person name="Macesic N."/>
        </authorList>
    </citation>
    <scope>NUCLEOTIDE SEQUENCE</scope>
    <source>
        <strain evidence="2">CPO382</strain>
    </source>
</reference>
<proteinExistence type="predicted"/>
<sequence>MLSIQAKIGRPKTSNLTRKEQLAAAQQRKREQDKKDGLKPLNVNVSQEAKGFADVLCQIHNLTQRELIERLLEAAIKQGTLRIG</sequence>
<dbReference type="Proteomes" id="UP001174748">
    <property type="component" value="Unassembled WGS sequence"/>
</dbReference>
<organism evidence="2 3">
    <name type="scientific">Serratia nevei</name>
    <dbReference type="NCBI Taxonomy" id="2703794"/>
    <lineage>
        <taxon>Bacteria</taxon>
        <taxon>Pseudomonadati</taxon>
        <taxon>Pseudomonadota</taxon>
        <taxon>Gammaproteobacteria</taxon>
        <taxon>Enterobacterales</taxon>
        <taxon>Yersiniaceae</taxon>
        <taxon>Serratia</taxon>
    </lineage>
</organism>
<evidence type="ECO:0000313" key="2">
    <source>
        <dbReference type="EMBL" id="MDK5169026.1"/>
    </source>
</evidence>
<gene>
    <name evidence="2" type="ORF">P9921_00785</name>
</gene>
<evidence type="ECO:0008006" key="4">
    <source>
        <dbReference type="Google" id="ProtNLM"/>
    </source>
</evidence>
<comment type="caution">
    <text evidence="2">The sequence shown here is derived from an EMBL/GenBank/DDBJ whole genome shotgun (WGS) entry which is preliminary data.</text>
</comment>
<dbReference type="EMBL" id="JARTOI010000001">
    <property type="protein sequence ID" value="MDK5169026.1"/>
    <property type="molecule type" value="Genomic_DNA"/>
</dbReference>
<dbReference type="RefSeq" id="WP_285097929.1">
    <property type="nucleotide sequence ID" value="NZ_JARTOI010000001.1"/>
</dbReference>
<accession>A0ABT7G5J1</accession>
<feature type="compositionally biased region" description="Basic and acidic residues" evidence="1">
    <location>
        <begin position="28"/>
        <end position="38"/>
    </location>
</feature>
<name>A0ABT7G5J1_9GAMM</name>
<keyword evidence="3" id="KW-1185">Reference proteome</keyword>
<feature type="region of interest" description="Disordered" evidence="1">
    <location>
        <begin position="1"/>
        <end position="41"/>
    </location>
</feature>
<evidence type="ECO:0000313" key="3">
    <source>
        <dbReference type="Proteomes" id="UP001174748"/>
    </source>
</evidence>
<protein>
    <recommendedName>
        <fullName evidence="4">Protein CopB</fullName>
    </recommendedName>
</protein>
<evidence type="ECO:0000256" key="1">
    <source>
        <dbReference type="SAM" id="MobiDB-lite"/>
    </source>
</evidence>